<feature type="chain" id="PRO_5034224404" evidence="2">
    <location>
        <begin position="20"/>
        <end position="1400"/>
    </location>
</feature>
<evidence type="ECO:0000313" key="4">
    <source>
        <dbReference type="Proteomes" id="UP000518752"/>
    </source>
</evidence>
<dbReference type="SUPFAM" id="SSF51735">
    <property type="entry name" value="NAD(P)-binding Rossmann-fold domains"/>
    <property type="match status" value="1"/>
</dbReference>
<name>A0A8H5GAZ5_9AGAR</name>
<dbReference type="InterPro" id="IPR036291">
    <property type="entry name" value="NAD(P)-bd_dom_sf"/>
</dbReference>
<feature type="region of interest" description="Disordered" evidence="1">
    <location>
        <begin position="578"/>
        <end position="612"/>
    </location>
</feature>
<dbReference type="Gene3D" id="3.90.180.10">
    <property type="entry name" value="Medium-chain alcohol dehydrogenases, catalytic domain"/>
    <property type="match status" value="1"/>
</dbReference>
<gene>
    <name evidence="3" type="ORF">D9757_011544</name>
</gene>
<dbReference type="InterPro" id="IPR011042">
    <property type="entry name" value="6-blade_b-propeller_TolB-like"/>
</dbReference>
<feature type="compositionally biased region" description="Polar residues" evidence="1">
    <location>
        <begin position="440"/>
        <end position="454"/>
    </location>
</feature>
<evidence type="ECO:0000313" key="3">
    <source>
        <dbReference type="EMBL" id="KAF5361573.1"/>
    </source>
</evidence>
<feature type="region of interest" description="Disordered" evidence="1">
    <location>
        <begin position="625"/>
        <end position="686"/>
    </location>
</feature>
<dbReference type="SUPFAM" id="SSF50129">
    <property type="entry name" value="GroES-like"/>
    <property type="match status" value="1"/>
</dbReference>
<dbReference type="InterPro" id="IPR011032">
    <property type="entry name" value="GroES-like_sf"/>
</dbReference>
<dbReference type="OrthoDB" id="201656at2759"/>
<dbReference type="Gene3D" id="2.120.10.30">
    <property type="entry name" value="TolB, C-terminal domain"/>
    <property type="match status" value="1"/>
</dbReference>
<feature type="compositionally biased region" description="Basic residues" evidence="1">
    <location>
        <begin position="597"/>
        <end position="607"/>
    </location>
</feature>
<dbReference type="PANTHER" id="PTHR42060">
    <property type="entry name" value="NHL REPEAT-CONTAINING PROTEIN-RELATED"/>
    <property type="match status" value="1"/>
</dbReference>
<evidence type="ECO:0000256" key="2">
    <source>
        <dbReference type="SAM" id="SignalP"/>
    </source>
</evidence>
<comment type="caution">
    <text evidence="3">The sequence shown here is derived from an EMBL/GenBank/DDBJ whole genome shotgun (WGS) entry which is preliminary data.</text>
</comment>
<feature type="compositionally biased region" description="Basic and acidic residues" evidence="1">
    <location>
        <begin position="1078"/>
        <end position="1087"/>
    </location>
</feature>
<sequence>MLALRVALLLGSAIGCAFSSIIPSGRRATEGTIQTIHTFSNGTIMENLAIRSNGQILATVVTRPDLYLLEPKVNSPATLLHTFTGFQTVFGIVELENDQFYVVTGNASVLALTSVQGSWVAWKVDMHAYSRGSKNFVSMVARLPGPKLVNGVGILNKEAGLLYLADPFGGAISVLNVYNGHQYVAINNSLTIPGPPYNTTLGVNGVHVYQANSRATPYVYWSNTAQSKLVRMPIHLSDGTPAGRPEVILSGYELDDFTFDSQGNILQAVIGSSSIFKINPNTKKYTVVGGSMDSTELAGPSAIQLGRLSSDKNVAYVTLNGLGKVPGAVKMLNLGPTELVHRPQRRRVTPTTMARPTMIQTLLGRPSQSYSFPQEKQYFSTKPEMLRVAWEAHAMGNNEVQVQARERNLMETETESHVIDSHPVLNPGDQDNSDDDLFYTPNTSPRSSMASSLNKHLRSPAPSEASIATRTPLTSRSTVASMSTNSLDAHSIFSLDSNAVSDSTFVTTPNSSETGHESFSKTSRRSSGRGDQMKPPSVTYTDEDWAKDVRWLAPPASSKSKKKPKSSVTTSYYIAQLPPKIIPQPPSPPPSNPIPRPRPKHRSKSPRKNNPTIMMNMAALLEVDEDRESVHRSSQGSLRSSTATPERTRTSSNPTPGPGVRQRTSNSLRRQNNPAKSPLGRRKSRSLEDIQYVARAQLPEPASVPGDLTLISSSTYTPSIPSSGTRGFTSLVLPRAPQPAFVPNPSKRVSVVGGADGKIDLTKSGIAQTTMATVEVTRGLVCNSKGGVFGLFNRARSRSGKEGSSGSSRKAAAGSDAVLSFTSYRRPPDYIPAGSVLVQVWAVAVDGVDARLAGVVHSRARSSNFNSSASQDASHIQQQPVSSGKPGLFRSVSVRSKHRGDDPSSGKGSGVMGIEPDVGHIPGRSFVGRVLECGWDVKEEVVRKGEWVVGLLDVKKCGALQEFILADRRRVFRIPHPNIPSVSILSDSSSSPVTTPSSPSATPSPGTSSKSKPLSRPTRPPNLNFNPPLTIDEYALLPLCGVFAYRAVRTLAYAFGKPSTNSADPFPSSSSGGSNGRHINEHGEEGRRRRVLVLRGHDGVGGMAVQMLVRRGWRVCVHASLPDGYLEEGSKEESVYMESVERRVRRWGAEEVVFDDGYGRSVDGPGCGFGGEGSEDEGVAAVVRVIERLIGDGDVFDAVLDAVGGKEVWEASERLLRNTGVSAPDPVRLDTGSSLNLASLPHGMLKGSLSIRKKKREKEKGKEMEAGNSSHGTGQFTTLVGDTPGRPIPTPGDLFKAGLRSLKSTHKTGQDGVGDEMVKKGGLGRVGYAWVSLAQDVDWEGGDVRDSVAAVVNMAMNEGVRPWVGVGEDGRVVPFERTPAAFVANGPLGNGGTVVVKLVE</sequence>
<protein>
    <submittedName>
        <fullName evidence="3">Uncharacterized protein</fullName>
    </submittedName>
</protein>
<feature type="compositionally biased region" description="Polar residues" evidence="1">
    <location>
        <begin position="632"/>
        <end position="654"/>
    </location>
</feature>
<dbReference type="InterPro" id="IPR052998">
    <property type="entry name" value="Hetero-Diels-Alderase-like"/>
</dbReference>
<reference evidence="3 4" key="1">
    <citation type="journal article" date="2020" name="ISME J.">
        <title>Uncovering the hidden diversity of litter-decomposition mechanisms in mushroom-forming fungi.</title>
        <authorList>
            <person name="Floudas D."/>
            <person name="Bentzer J."/>
            <person name="Ahren D."/>
            <person name="Johansson T."/>
            <person name="Persson P."/>
            <person name="Tunlid A."/>
        </authorList>
    </citation>
    <scope>NUCLEOTIDE SEQUENCE [LARGE SCALE GENOMIC DNA]</scope>
    <source>
        <strain evidence="3 4">CBS 406.79</strain>
    </source>
</reference>
<organism evidence="3 4">
    <name type="scientific">Collybiopsis confluens</name>
    <dbReference type="NCBI Taxonomy" id="2823264"/>
    <lineage>
        <taxon>Eukaryota</taxon>
        <taxon>Fungi</taxon>
        <taxon>Dikarya</taxon>
        <taxon>Basidiomycota</taxon>
        <taxon>Agaricomycotina</taxon>
        <taxon>Agaricomycetes</taxon>
        <taxon>Agaricomycetidae</taxon>
        <taxon>Agaricales</taxon>
        <taxon>Marasmiineae</taxon>
        <taxon>Omphalotaceae</taxon>
        <taxon>Collybiopsis</taxon>
    </lineage>
</organism>
<feature type="region of interest" description="Disordered" evidence="1">
    <location>
        <begin position="1252"/>
        <end position="1274"/>
    </location>
</feature>
<keyword evidence="2" id="KW-0732">Signal</keyword>
<feature type="region of interest" description="Disordered" evidence="1">
    <location>
        <begin position="414"/>
        <end position="479"/>
    </location>
</feature>
<feature type="compositionally biased region" description="Low complexity" evidence="1">
    <location>
        <begin position="983"/>
        <end position="1015"/>
    </location>
</feature>
<feature type="region of interest" description="Disordered" evidence="1">
    <location>
        <begin position="1059"/>
        <end position="1088"/>
    </location>
</feature>
<feature type="region of interest" description="Disordered" evidence="1">
    <location>
        <begin position="983"/>
        <end position="1023"/>
    </location>
</feature>
<dbReference type="EMBL" id="JAACJN010000203">
    <property type="protein sequence ID" value="KAF5361573.1"/>
    <property type="molecule type" value="Genomic_DNA"/>
</dbReference>
<proteinExistence type="predicted"/>
<feature type="compositionally biased region" description="Polar residues" evidence="1">
    <location>
        <begin position="466"/>
        <end position="479"/>
    </location>
</feature>
<dbReference type="SUPFAM" id="SSF63829">
    <property type="entry name" value="Calcium-dependent phosphotriesterase"/>
    <property type="match status" value="1"/>
</dbReference>
<accession>A0A8H5GAZ5</accession>
<feature type="compositionally biased region" description="Polar residues" evidence="1">
    <location>
        <begin position="662"/>
        <end position="675"/>
    </location>
</feature>
<feature type="signal peptide" evidence="2">
    <location>
        <begin position="1"/>
        <end position="19"/>
    </location>
</feature>
<dbReference type="PANTHER" id="PTHR42060:SF1">
    <property type="entry name" value="NHL REPEAT-CONTAINING PROTEIN"/>
    <property type="match status" value="1"/>
</dbReference>
<feature type="compositionally biased region" description="Polar residues" evidence="1">
    <location>
        <begin position="871"/>
        <end position="882"/>
    </location>
</feature>
<feature type="compositionally biased region" description="Pro residues" evidence="1">
    <location>
        <begin position="580"/>
        <end position="596"/>
    </location>
</feature>
<dbReference type="PROSITE" id="PS51257">
    <property type="entry name" value="PROKAR_LIPOPROTEIN"/>
    <property type="match status" value="1"/>
</dbReference>
<keyword evidence="4" id="KW-1185">Reference proteome</keyword>
<feature type="region of interest" description="Disordered" evidence="1">
    <location>
        <begin position="506"/>
        <end position="541"/>
    </location>
</feature>
<feature type="region of interest" description="Disordered" evidence="1">
    <location>
        <begin position="865"/>
        <end position="916"/>
    </location>
</feature>
<dbReference type="Proteomes" id="UP000518752">
    <property type="component" value="Unassembled WGS sequence"/>
</dbReference>
<dbReference type="Gene3D" id="3.40.50.720">
    <property type="entry name" value="NAD(P)-binding Rossmann-like Domain"/>
    <property type="match status" value="1"/>
</dbReference>
<evidence type="ECO:0000256" key="1">
    <source>
        <dbReference type="SAM" id="MobiDB-lite"/>
    </source>
</evidence>